<protein>
    <submittedName>
        <fullName evidence="2">Uncharacterized protein</fullName>
    </submittedName>
</protein>
<evidence type="ECO:0000313" key="2">
    <source>
        <dbReference type="EMBL" id="KNC70077.1"/>
    </source>
</evidence>
<dbReference type="GeneID" id="25917906"/>
<gene>
    <name evidence="2" type="ORF">SARC_17402</name>
</gene>
<reference evidence="2 3" key="1">
    <citation type="submission" date="2011-02" db="EMBL/GenBank/DDBJ databases">
        <title>The Genome Sequence of Sphaeroforma arctica JP610.</title>
        <authorList>
            <consortium name="The Broad Institute Genome Sequencing Platform"/>
            <person name="Russ C."/>
            <person name="Cuomo C."/>
            <person name="Young S.K."/>
            <person name="Zeng Q."/>
            <person name="Gargeya S."/>
            <person name="Alvarado L."/>
            <person name="Berlin A."/>
            <person name="Chapman S.B."/>
            <person name="Chen Z."/>
            <person name="Freedman E."/>
            <person name="Gellesch M."/>
            <person name="Goldberg J."/>
            <person name="Griggs A."/>
            <person name="Gujja S."/>
            <person name="Heilman E."/>
            <person name="Heiman D."/>
            <person name="Howarth C."/>
            <person name="Mehta T."/>
            <person name="Neiman D."/>
            <person name="Pearson M."/>
            <person name="Roberts A."/>
            <person name="Saif S."/>
            <person name="Shea T."/>
            <person name="Shenoy N."/>
            <person name="Sisk P."/>
            <person name="Stolte C."/>
            <person name="Sykes S."/>
            <person name="White J."/>
            <person name="Yandava C."/>
            <person name="Burger G."/>
            <person name="Gray M.W."/>
            <person name="Holland P.W.H."/>
            <person name="King N."/>
            <person name="Lang F.B.F."/>
            <person name="Roger A.J."/>
            <person name="Ruiz-Trillo I."/>
            <person name="Haas B."/>
            <person name="Nusbaum C."/>
            <person name="Birren B."/>
        </authorList>
    </citation>
    <scope>NUCLEOTIDE SEQUENCE [LARGE SCALE GENOMIC DNA]</scope>
    <source>
        <strain evidence="2 3">JP610</strain>
    </source>
</reference>
<dbReference type="AlphaFoldDB" id="A0A0L0F074"/>
<proteinExistence type="predicted"/>
<dbReference type="EMBL" id="KQ252223">
    <property type="protein sequence ID" value="KNC70077.1"/>
    <property type="molecule type" value="Genomic_DNA"/>
</dbReference>
<sequence length="109" mass="12331">MSSRQINVDTGMSWANRSSGYSPDPKAEESTDITVESLEFMCRDKSAPKFEAAKTRDCMTDDKDAPKIRIAPQKHSKCNNHSCKHSQKFKGIQMYFEITDGSPKKLLLK</sequence>
<keyword evidence="3" id="KW-1185">Reference proteome</keyword>
<feature type="compositionally biased region" description="Polar residues" evidence="1">
    <location>
        <begin position="1"/>
        <end position="21"/>
    </location>
</feature>
<evidence type="ECO:0000256" key="1">
    <source>
        <dbReference type="SAM" id="MobiDB-lite"/>
    </source>
</evidence>
<feature type="non-terminal residue" evidence="2">
    <location>
        <position position="109"/>
    </location>
</feature>
<name>A0A0L0F074_9EUKA</name>
<organism evidence="2 3">
    <name type="scientific">Sphaeroforma arctica JP610</name>
    <dbReference type="NCBI Taxonomy" id="667725"/>
    <lineage>
        <taxon>Eukaryota</taxon>
        <taxon>Ichthyosporea</taxon>
        <taxon>Ichthyophonida</taxon>
        <taxon>Sphaeroforma</taxon>
    </lineage>
</organism>
<evidence type="ECO:0000313" key="3">
    <source>
        <dbReference type="Proteomes" id="UP000054560"/>
    </source>
</evidence>
<accession>A0A0L0F074</accession>
<dbReference type="Proteomes" id="UP000054560">
    <property type="component" value="Unassembled WGS sequence"/>
</dbReference>
<dbReference type="RefSeq" id="XP_014143979.1">
    <property type="nucleotide sequence ID" value="XM_014288504.1"/>
</dbReference>
<feature type="region of interest" description="Disordered" evidence="1">
    <location>
        <begin position="1"/>
        <end position="30"/>
    </location>
</feature>